<name>A0ABW5QYW8_9BACL</name>
<organism evidence="6 7">
    <name type="scientific">Paenibacillus thailandensis</name>
    <dbReference type="NCBI Taxonomy" id="393250"/>
    <lineage>
        <taxon>Bacteria</taxon>
        <taxon>Bacillati</taxon>
        <taxon>Bacillota</taxon>
        <taxon>Bacilli</taxon>
        <taxon>Bacillales</taxon>
        <taxon>Paenibacillaceae</taxon>
        <taxon>Paenibacillus</taxon>
    </lineage>
</organism>
<evidence type="ECO:0000256" key="2">
    <source>
        <dbReference type="ARBA" id="ARBA00009272"/>
    </source>
</evidence>
<keyword evidence="6" id="KW-0969">Cilium</keyword>
<proteinExistence type="inferred from homology"/>
<evidence type="ECO:0000256" key="1">
    <source>
        <dbReference type="ARBA" id="ARBA00004117"/>
    </source>
</evidence>
<dbReference type="PANTHER" id="PTHR34653:SF1">
    <property type="entry name" value="FLAGELLAR HOOK-BASAL BODY COMPLEX PROTEIN FLIE"/>
    <property type="match status" value="1"/>
</dbReference>
<evidence type="ECO:0000256" key="3">
    <source>
        <dbReference type="ARBA" id="ARBA00023143"/>
    </source>
</evidence>
<evidence type="ECO:0000313" key="6">
    <source>
        <dbReference type="EMBL" id="MFD2660953.1"/>
    </source>
</evidence>
<comment type="similarity">
    <text evidence="2 4">Belongs to the FliE family.</text>
</comment>
<dbReference type="EMBL" id="JBHUMY010000012">
    <property type="protein sequence ID" value="MFD2660953.1"/>
    <property type="molecule type" value="Genomic_DNA"/>
</dbReference>
<reference evidence="7" key="1">
    <citation type="journal article" date="2019" name="Int. J. Syst. Evol. Microbiol.">
        <title>The Global Catalogue of Microorganisms (GCM) 10K type strain sequencing project: providing services to taxonomists for standard genome sequencing and annotation.</title>
        <authorList>
            <consortium name="The Broad Institute Genomics Platform"/>
            <consortium name="The Broad Institute Genome Sequencing Center for Infectious Disease"/>
            <person name="Wu L."/>
            <person name="Ma J."/>
        </authorList>
    </citation>
    <scope>NUCLEOTIDE SEQUENCE [LARGE SCALE GENOMIC DNA]</scope>
    <source>
        <strain evidence="7">TISTR 1827</strain>
    </source>
</reference>
<dbReference type="Pfam" id="PF02049">
    <property type="entry name" value="FliE"/>
    <property type="match status" value="1"/>
</dbReference>
<keyword evidence="7" id="KW-1185">Reference proteome</keyword>
<comment type="caution">
    <text evidence="6">The sequence shown here is derived from an EMBL/GenBank/DDBJ whole genome shotgun (WGS) entry which is preliminary data.</text>
</comment>
<dbReference type="NCBIfam" id="TIGR00205">
    <property type="entry name" value="fliE"/>
    <property type="match status" value="1"/>
</dbReference>
<gene>
    <name evidence="4 6" type="primary">fliE</name>
    <name evidence="6" type="ORF">ACFSW5_11905</name>
</gene>
<keyword evidence="6" id="KW-0282">Flagellum</keyword>
<dbReference type="PANTHER" id="PTHR34653">
    <property type="match status" value="1"/>
</dbReference>
<dbReference type="HAMAP" id="MF_00724">
    <property type="entry name" value="FliE"/>
    <property type="match status" value="1"/>
</dbReference>
<comment type="subcellular location">
    <subcellularLocation>
        <location evidence="1 4">Bacterial flagellum basal body</location>
    </subcellularLocation>
</comment>
<evidence type="ECO:0000256" key="4">
    <source>
        <dbReference type="HAMAP-Rule" id="MF_00724"/>
    </source>
</evidence>
<keyword evidence="6" id="KW-0966">Cell projection</keyword>
<sequence length="101" mass="11202">MIQVLALNQANPVQLKEVSSLRQATPAELTQSFGDYLEKAINGVAAAEQNVHTMNDKYLIGQADVTDVLISAQRAELSLQLTSQIRNKVIDAYNEIMRMQI</sequence>
<protein>
    <recommendedName>
        <fullName evidence="4 5">Flagellar hook-basal body complex protein FliE</fullName>
    </recommendedName>
</protein>
<dbReference type="InterPro" id="IPR001624">
    <property type="entry name" value="FliE"/>
</dbReference>
<dbReference type="Proteomes" id="UP001597493">
    <property type="component" value="Unassembled WGS sequence"/>
</dbReference>
<dbReference type="PRINTS" id="PR01006">
    <property type="entry name" value="FLGHOOKFLIE"/>
</dbReference>
<evidence type="ECO:0000313" key="7">
    <source>
        <dbReference type="Proteomes" id="UP001597493"/>
    </source>
</evidence>
<evidence type="ECO:0000256" key="5">
    <source>
        <dbReference type="NCBIfam" id="TIGR00205"/>
    </source>
</evidence>
<keyword evidence="3 4" id="KW-0975">Bacterial flagellum</keyword>
<accession>A0ABW5QYW8</accession>
<dbReference type="RefSeq" id="WP_379273141.1">
    <property type="nucleotide sequence ID" value="NZ_JBHUGT010000002.1"/>
</dbReference>